<dbReference type="Pfam" id="PF22784">
    <property type="entry name" value="PTP-SAK"/>
    <property type="match status" value="1"/>
</dbReference>
<reference evidence="3 4" key="1">
    <citation type="submission" date="2016-10" db="EMBL/GenBank/DDBJ databases">
        <authorList>
            <person name="de Groot N.N."/>
        </authorList>
    </citation>
    <scope>NUCLEOTIDE SEQUENCE [LARGE SCALE GENOMIC DNA]</scope>
    <source>
        <strain evidence="3 4">DSM 23413</strain>
    </source>
</reference>
<dbReference type="Proteomes" id="UP000236742">
    <property type="component" value="Unassembled WGS sequence"/>
</dbReference>
<dbReference type="GO" id="GO:0016791">
    <property type="term" value="F:phosphatase activity"/>
    <property type="evidence" value="ECO:0007669"/>
    <property type="project" value="UniProtKB-ARBA"/>
</dbReference>
<dbReference type="PROSITE" id="PS50056">
    <property type="entry name" value="TYR_PHOSPHATASE_2"/>
    <property type="match status" value="1"/>
</dbReference>
<dbReference type="PROSITE" id="PS00383">
    <property type="entry name" value="TYR_PHOSPHATASE_1"/>
    <property type="match status" value="1"/>
</dbReference>
<name>A0A1H5TZQ5_9RHOB</name>
<evidence type="ECO:0000313" key="4">
    <source>
        <dbReference type="Proteomes" id="UP000236742"/>
    </source>
</evidence>
<sequence length="173" mass="18665">MPGMVIHALQAGRGTLAICPLPGRGGRYRGDLDLIRDWKPGLVLTLTTDSEMAKAGAQLLGTDIQSMGSRWRHLPIADFGTPAPRVERLWPEASQAARQALQGGGRVLVHCNGGCGRSGMIALRLLVEIGEDPQAALEHLRRVRPCAIETDAQMQWALAGRSGPRRPGRLHLS</sequence>
<dbReference type="RefSeq" id="WP_104007098.1">
    <property type="nucleotide sequence ID" value="NZ_FNVD01000003.1"/>
</dbReference>
<proteinExistence type="predicted"/>
<gene>
    <name evidence="3" type="ORF">SAMN05421751_103125</name>
</gene>
<evidence type="ECO:0000259" key="2">
    <source>
        <dbReference type="PROSITE" id="PS50056"/>
    </source>
</evidence>
<dbReference type="FunFam" id="3.90.190.10:FF:000157">
    <property type="entry name" value="Protein-tyrosine phosphatase"/>
    <property type="match status" value="1"/>
</dbReference>
<evidence type="ECO:0000313" key="3">
    <source>
        <dbReference type="EMBL" id="SEF68305.1"/>
    </source>
</evidence>
<organism evidence="3 4">
    <name type="scientific">Jhaorihella thermophila</name>
    <dbReference type="NCBI Taxonomy" id="488547"/>
    <lineage>
        <taxon>Bacteria</taxon>
        <taxon>Pseudomonadati</taxon>
        <taxon>Pseudomonadota</taxon>
        <taxon>Alphaproteobacteria</taxon>
        <taxon>Rhodobacterales</taxon>
        <taxon>Paracoccaceae</taxon>
        <taxon>Jhaorihella</taxon>
    </lineage>
</organism>
<evidence type="ECO:0000256" key="1">
    <source>
        <dbReference type="ARBA" id="ARBA00022801"/>
    </source>
</evidence>
<accession>A0A1H5TZQ5</accession>
<keyword evidence="4" id="KW-1185">Reference proteome</keyword>
<dbReference type="InterPro" id="IPR000387">
    <property type="entry name" value="Tyr_Pase_dom"/>
</dbReference>
<dbReference type="InterPro" id="IPR016130">
    <property type="entry name" value="Tyr_Pase_AS"/>
</dbReference>
<dbReference type="InterPro" id="IPR029021">
    <property type="entry name" value="Prot-tyrosine_phosphatase-like"/>
</dbReference>
<dbReference type="InterPro" id="IPR057023">
    <property type="entry name" value="PTP-SAK"/>
</dbReference>
<dbReference type="AlphaFoldDB" id="A0A1H5TZQ5"/>
<dbReference type="Gene3D" id="3.90.190.10">
    <property type="entry name" value="Protein tyrosine phosphatase superfamily"/>
    <property type="match status" value="1"/>
</dbReference>
<protein>
    <submittedName>
        <fullName evidence="3">Dual specificity phosphatase, catalytic domain</fullName>
    </submittedName>
</protein>
<keyword evidence="1" id="KW-0378">Hydrolase</keyword>
<dbReference type="OrthoDB" id="9806482at2"/>
<dbReference type="SUPFAM" id="SSF52799">
    <property type="entry name" value="(Phosphotyrosine protein) phosphatases II"/>
    <property type="match status" value="1"/>
</dbReference>
<dbReference type="EMBL" id="FNVD01000003">
    <property type="protein sequence ID" value="SEF68305.1"/>
    <property type="molecule type" value="Genomic_DNA"/>
</dbReference>
<feature type="domain" description="Tyrosine specific protein phosphatases" evidence="2">
    <location>
        <begin position="87"/>
        <end position="155"/>
    </location>
</feature>